<comment type="similarity">
    <text evidence="2 9">Belongs to the glycosyl hydrolase 28 family.</text>
</comment>
<accession>A0ABQ9LYV4</accession>
<evidence type="ECO:0000256" key="4">
    <source>
        <dbReference type="ARBA" id="ARBA00022525"/>
    </source>
</evidence>
<feature type="chain" id="PRO_5045201129" evidence="10">
    <location>
        <begin position="30"/>
        <end position="423"/>
    </location>
</feature>
<evidence type="ECO:0000256" key="10">
    <source>
        <dbReference type="SAM" id="SignalP"/>
    </source>
</evidence>
<evidence type="ECO:0000313" key="11">
    <source>
        <dbReference type="EMBL" id="KAJ9171786.1"/>
    </source>
</evidence>
<organism evidence="11 12">
    <name type="scientific">Hevea brasiliensis</name>
    <name type="common">Para rubber tree</name>
    <name type="synonym">Siphonia brasiliensis</name>
    <dbReference type="NCBI Taxonomy" id="3981"/>
    <lineage>
        <taxon>Eukaryota</taxon>
        <taxon>Viridiplantae</taxon>
        <taxon>Streptophyta</taxon>
        <taxon>Embryophyta</taxon>
        <taxon>Tracheophyta</taxon>
        <taxon>Spermatophyta</taxon>
        <taxon>Magnoliopsida</taxon>
        <taxon>eudicotyledons</taxon>
        <taxon>Gunneridae</taxon>
        <taxon>Pentapetalae</taxon>
        <taxon>rosids</taxon>
        <taxon>fabids</taxon>
        <taxon>Malpighiales</taxon>
        <taxon>Euphorbiaceae</taxon>
        <taxon>Crotonoideae</taxon>
        <taxon>Micrandreae</taxon>
        <taxon>Hevea</taxon>
    </lineage>
</organism>
<keyword evidence="12" id="KW-1185">Reference proteome</keyword>
<protein>
    <submittedName>
        <fullName evidence="11">Uncharacterized protein</fullName>
    </submittedName>
</protein>
<evidence type="ECO:0000256" key="3">
    <source>
        <dbReference type="ARBA" id="ARBA00022512"/>
    </source>
</evidence>
<dbReference type="InterPro" id="IPR000743">
    <property type="entry name" value="Glyco_hydro_28"/>
</dbReference>
<reference evidence="11" key="1">
    <citation type="journal article" date="2023" name="Plant Biotechnol. J.">
        <title>Chromosome-level wild Hevea brasiliensis genome provides new tools for genomic-assisted breeding and valuable loci to elevate rubber yield.</title>
        <authorList>
            <person name="Cheng H."/>
            <person name="Song X."/>
            <person name="Hu Y."/>
            <person name="Wu T."/>
            <person name="Yang Q."/>
            <person name="An Z."/>
            <person name="Feng S."/>
            <person name="Deng Z."/>
            <person name="Wu W."/>
            <person name="Zeng X."/>
            <person name="Tu M."/>
            <person name="Wang X."/>
            <person name="Huang H."/>
        </authorList>
    </citation>
    <scope>NUCLEOTIDE SEQUENCE</scope>
    <source>
        <strain evidence="11">MT/VB/25A 57/8</strain>
    </source>
</reference>
<feature type="active site" evidence="8">
    <location>
        <position position="272"/>
    </location>
</feature>
<name>A0ABQ9LYV4_HEVBR</name>
<keyword evidence="7" id="KW-0961">Cell wall biogenesis/degradation</keyword>
<evidence type="ECO:0000256" key="6">
    <source>
        <dbReference type="ARBA" id="ARBA00023295"/>
    </source>
</evidence>
<dbReference type="PROSITE" id="PS51257">
    <property type="entry name" value="PROKAR_LIPOPROTEIN"/>
    <property type="match status" value="1"/>
</dbReference>
<feature type="signal peptide" evidence="10">
    <location>
        <begin position="1"/>
        <end position="29"/>
    </location>
</feature>
<evidence type="ECO:0000256" key="2">
    <source>
        <dbReference type="ARBA" id="ARBA00008834"/>
    </source>
</evidence>
<proteinExistence type="inferred from homology"/>
<dbReference type="Proteomes" id="UP001174677">
    <property type="component" value="Chromosome 9"/>
</dbReference>
<evidence type="ECO:0000256" key="1">
    <source>
        <dbReference type="ARBA" id="ARBA00004191"/>
    </source>
</evidence>
<evidence type="ECO:0000256" key="8">
    <source>
        <dbReference type="PROSITE-ProRule" id="PRU10052"/>
    </source>
</evidence>
<dbReference type="PANTHER" id="PTHR31375">
    <property type="match status" value="1"/>
</dbReference>
<sequence>MAITGRFEVKAIIMLGLTLFSCVANGAASQRRSVIDRRCLTDTSAAAPSSSPSGGTVFDVTQFGAKADDKTDNALSFIKAWRAGCDSGSPAKVVIPKGTFVAGPMVFQGPCKAPMTMEVQGVVKATTDLSQYTSPEWISYEIIDGLTLNGKGTFDGQGAAVWKYNDCDTNKNCANLPDSLKFHRVNNADISDFTSLNSKYFHLHVVKCGNIRFHHMNITAPDESPNTDGIHISNSNAITVASSFIGTGDDCVSVGQGVTNLIVKEIICGPGHGISVGSLGKYPNEEDVSGIVVSNYTLSNTTNGVRIKTYPASMASLASSIVFQDIIMDQVKNPIIIDQNYGSKSTEPSRVKISDVGFRNIKGTSTSIVAVNLECSSAAPCEGVELQDIDLAYTGSKGDAALTATCTNAKVTAGGTQNPGACQ</sequence>
<keyword evidence="3" id="KW-0134">Cell wall</keyword>
<keyword evidence="4" id="KW-0964">Secreted</keyword>
<comment type="subcellular location">
    <subcellularLocation>
        <location evidence="1">Secreted</location>
        <location evidence="1">Cell wall</location>
    </subcellularLocation>
</comment>
<dbReference type="InterPro" id="IPR012334">
    <property type="entry name" value="Pectin_lyas_fold"/>
</dbReference>
<dbReference type="PROSITE" id="PS00502">
    <property type="entry name" value="POLYGALACTURONASE"/>
    <property type="match status" value="1"/>
</dbReference>
<keyword evidence="6 9" id="KW-0326">Glycosidase</keyword>
<keyword evidence="10" id="KW-0732">Signal</keyword>
<evidence type="ECO:0000256" key="9">
    <source>
        <dbReference type="RuleBase" id="RU361169"/>
    </source>
</evidence>
<keyword evidence="5 9" id="KW-0378">Hydrolase</keyword>
<dbReference type="InterPro" id="IPR011050">
    <property type="entry name" value="Pectin_lyase_fold/virulence"/>
</dbReference>
<dbReference type="SUPFAM" id="SSF51126">
    <property type="entry name" value="Pectin lyase-like"/>
    <property type="match status" value="1"/>
</dbReference>
<evidence type="ECO:0000256" key="7">
    <source>
        <dbReference type="ARBA" id="ARBA00023316"/>
    </source>
</evidence>
<dbReference type="Pfam" id="PF00295">
    <property type="entry name" value="Glyco_hydro_28"/>
    <property type="match status" value="1"/>
</dbReference>
<evidence type="ECO:0000313" key="12">
    <source>
        <dbReference type="Proteomes" id="UP001174677"/>
    </source>
</evidence>
<evidence type="ECO:0000256" key="5">
    <source>
        <dbReference type="ARBA" id="ARBA00022801"/>
    </source>
</evidence>
<comment type="caution">
    <text evidence="11">The sequence shown here is derived from an EMBL/GenBank/DDBJ whole genome shotgun (WGS) entry which is preliminary data.</text>
</comment>
<gene>
    <name evidence="11" type="ORF">P3X46_015101</name>
</gene>
<dbReference type="Gene3D" id="2.160.20.10">
    <property type="entry name" value="Single-stranded right-handed beta-helix, Pectin lyase-like"/>
    <property type="match status" value="1"/>
</dbReference>
<dbReference type="EMBL" id="JARPOI010000009">
    <property type="protein sequence ID" value="KAJ9171786.1"/>
    <property type="molecule type" value="Genomic_DNA"/>
</dbReference>